<evidence type="ECO:0000313" key="5">
    <source>
        <dbReference type="Proteomes" id="UP001162164"/>
    </source>
</evidence>
<evidence type="ECO:0008006" key="6">
    <source>
        <dbReference type="Google" id="ProtNLM"/>
    </source>
</evidence>
<feature type="compositionally biased region" description="Polar residues" evidence="3">
    <location>
        <begin position="425"/>
        <end position="438"/>
    </location>
</feature>
<dbReference type="Pfam" id="PF05918">
    <property type="entry name" value="API5"/>
    <property type="match status" value="2"/>
</dbReference>
<comment type="caution">
    <text evidence="4">The sequence shown here is derived from an EMBL/GenBank/DDBJ whole genome shotgun (WGS) entry which is preliminary data.</text>
</comment>
<dbReference type="EMBL" id="JAPWTJ010000638">
    <property type="protein sequence ID" value="KAJ8976700.1"/>
    <property type="molecule type" value="Genomic_DNA"/>
</dbReference>
<evidence type="ECO:0000256" key="2">
    <source>
        <dbReference type="ARBA" id="ARBA00022703"/>
    </source>
</evidence>
<feature type="compositionally biased region" description="Basic residues" evidence="3">
    <location>
        <begin position="467"/>
        <end position="478"/>
    </location>
</feature>
<dbReference type="SUPFAM" id="SSF48371">
    <property type="entry name" value="ARM repeat"/>
    <property type="match status" value="1"/>
</dbReference>
<sequence length="488" mass="55657">MADTLEELYEKYNILSDAKDKVSQHSKEYLECIEGTKGNEKEKKLAAQIISKFFKHFPSLQDQALNAILDLCEDDDSMLEDQDYNTACNSLTQVFKEHPLSTVKAIFNHVHTTDDNTAREKCIQFLYKKLIKSQDKLNPEIEELLLEEGKKVIQDASATEFWVVMPYLTASKLSKTLAGQKELTDLVADRAEIDRDFDPLEDGTTDRIIMCVECILPIFSAKNVESTKFLIYYCDQILPHWDTIEKLKDGSTLQYQLLKQLADLSLYCGKLDNPSLHVVQIFDKLKQYMPLPPEDVDIDKIPNLDFTTVECLLYSFHRLARQCPDFLTADPLVLKDFRARLNYFSRGVGGCKKSLDKLQIKNQEDEKIKVAPAVLDNITSLIKDLFYTTPVYKCNIQLSFKTLEKKVTSPTNSTVPQKRHVPITFDSSNGSSTKQQRPTRGGDNVKLYTPPSGKFSNNFQNYDRSNLRGRGRGGRGSRGRGVSRGWRN</sequence>
<feature type="compositionally biased region" description="Polar residues" evidence="3">
    <location>
        <begin position="454"/>
        <end position="464"/>
    </location>
</feature>
<dbReference type="PANTHER" id="PTHR12758">
    <property type="entry name" value="APOPTOSIS INHIBITOR 5-RELATED"/>
    <property type="match status" value="1"/>
</dbReference>
<keyword evidence="2" id="KW-0053">Apoptosis</keyword>
<comment type="similarity">
    <text evidence="1">Belongs to the API5 family.</text>
</comment>
<evidence type="ECO:0000313" key="4">
    <source>
        <dbReference type="EMBL" id="KAJ8976700.1"/>
    </source>
</evidence>
<dbReference type="InterPro" id="IPR016024">
    <property type="entry name" value="ARM-type_fold"/>
</dbReference>
<evidence type="ECO:0000256" key="1">
    <source>
        <dbReference type="ARBA" id="ARBA00009515"/>
    </source>
</evidence>
<accession>A0ABQ9JGN0</accession>
<dbReference type="PANTHER" id="PTHR12758:SF19">
    <property type="entry name" value="APOPTOSIS INHIBITOR 5"/>
    <property type="match status" value="1"/>
</dbReference>
<organism evidence="4 5">
    <name type="scientific">Molorchus minor</name>
    <dbReference type="NCBI Taxonomy" id="1323400"/>
    <lineage>
        <taxon>Eukaryota</taxon>
        <taxon>Metazoa</taxon>
        <taxon>Ecdysozoa</taxon>
        <taxon>Arthropoda</taxon>
        <taxon>Hexapoda</taxon>
        <taxon>Insecta</taxon>
        <taxon>Pterygota</taxon>
        <taxon>Neoptera</taxon>
        <taxon>Endopterygota</taxon>
        <taxon>Coleoptera</taxon>
        <taxon>Polyphaga</taxon>
        <taxon>Cucujiformia</taxon>
        <taxon>Chrysomeloidea</taxon>
        <taxon>Cerambycidae</taxon>
        <taxon>Lamiinae</taxon>
        <taxon>Monochamini</taxon>
        <taxon>Molorchus</taxon>
    </lineage>
</organism>
<keyword evidence="5" id="KW-1185">Reference proteome</keyword>
<protein>
    <recommendedName>
        <fullName evidence="6">Apoptosis inhibitor 5</fullName>
    </recommendedName>
</protein>
<feature type="region of interest" description="Disordered" evidence="3">
    <location>
        <begin position="408"/>
        <end position="488"/>
    </location>
</feature>
<gene>
    <name evidence="4" type="ORF">NQ317_005918</name>
</gene>
<proteinExistence type="inferred from homology"/>
<dbReference type="InterPro" id="IPR008383">
    <property type="entry name" value="API5"/>
</dbReference>
<name>A0ABQ9JGN0_9CUCU</name>
<dbReference type="Proteomes" id="UP001162164">
    <property type="component" value="Unassembled WGS sequence"/>
</dbReference>
<reference evidence="4" key="1">
    <citation type="journal article" date="2023" name="Insect Mol. Biol.">
        <title>Genome sequencing provides insights into the evolution of gene families encoding plant cell wall-degrading enzymes in longhorned beetles.</title>
        <authorList>
            <person name="Shin N.R."/>
            <person name="Okamura Y."/>
            <person name="Kirsch R."/>
            <person name="Pauchet Y."/>
        </authorList>
    </citation>
    <scope>NUCLEOTIDE SEQUENCE</scope>
    <source>
        <strain evidence="4">MMC_N1</strain>
    </source>
</reference>
<evidence type="ECO:0000256" key="3">
    <source>
        <dbReference type="SAM" id="MobiDB-lite"/>
    </source>
</evidence>